<proteinExistence type="predicted"/>
<dbReference type="EMBL" id="SPHZ02000007">
    <property type="protein sequence ID" value="KAF0905459.1"/>
    <property type="molecule type" value="Genomic_DNA"/>
</dbReference>
<dbReference type="Proteomes" id="UP000479710">
    <property type="component" value="Unassembled WGS sequence"/>
</dbReference>
<dbReference type="AlphaFoldDB" id="A0A6G1CZA8"/>
<keyword evidence="2" id="KW-1185">Reference proteome</keyword>
<sequence>MVSKNMIDNRFNEIVDYVVQSLLYHWDKEYIMFLYYQEKRSVATWHKEEGTKRRDDLGMIPKFKYF</sequence>
<name>A0A6G1CZA8_9ORYZ</name>
<protein>
    <submittedName>
        <fullName evidence="1">Uncharacterized protein</fullName>
    </submittedName>
</protein>
<comment type="caution">
    <text evidence="1">The sequence shown here is derived from an EMBL/GenBank/DDBJ whole genome shotgun (WGS) entry which is preliminary data.</text>
</comment>
<accession>A0A6G1CZA8</accession>
<evidence type="ECO:0000313" key="2">
    <source>
        <dbReference type="Proteomes" id="UP000479710"/>
    </source>
</evidence>
<gene>
    <name evidence="1" type="ORF">E2562_004427</name>
</gene>
<evidence type="ECO:0000313" key="1">
    <source>
        <dbReference type="EMBL" id="KAF0905459.1"/>
    </source>
</evidence>
<organism evidence="1 2">
    <name type="scientific">Oryza meyeriana var. granulata</name>
    <dbReference type="NCBI Taxonomy" id="110450"/>
    <lineage>
        <taxon>Eukaryota</taxon>
        <taxon>Viridiplantae</taxon>
        <taxon>Streptophyta</taxon>
        <taxon>Embryophyta</taxon>
        <taxon>Tracheophyta</taxon>
        <taxon>Spermatophyta</taxon>
        <taxon>Magnoliopsida</taxon>
        <taxon>Liliopsida</taxon>
        <taxon>Poales</taxon>
        <taxon>Poaceae</taxon>
        <taxon>BOP clade</taxon>
        <taxon>Oryzoideae</taxon>
        <taxon>Oryzeae</taxon>
        <taxon>Oryzinae</taxon>
        <taxon>Oryza</taxon>
        <taxon>Oryza meyeriana</taxon>
    </lineage>
</organism>
<reference evidence="1 2" key="1">
    <citation type="submission" date="2019-11" db="EMBL/GenBank/DDBJ databases">
        <title>Whole genome sequence of Oryza granulata.</title>
        <authorList>
            <person name="Li W."/>
        </authorList>
    </citation>
    <scope>NUCLEOTIDE SEQUENCE [LARGE SCALE GENOMIC DNA]</scope>
    <source>
        <strain evidence="2">cv. Menghai</strain>
        <tissue evidence="1">Leaf</tissue>
    </source>
</reference>